<evidence type="ECO:0000256" key="6">
    <source>
        <dbReference type="ARBA" id="ARBA00022968"/>
    </source>
</evidence>
<reference evidence="13" key="1">
    <citation type="submission" date="2016-06" db="UniProtKB">
        <authorList>
            <consortium name="WormBaseParasite"/>
        </authorList>
    </citation>
    <scope>IDENTIFICATION</scope>
</reference>
<dbReference type="PANTHER" id="PTHR11214:SF314">
    <property type="entry name" value="HEXOSYLTRANSFERASE"/>
    <property type="match status" value="1"/>
</dbReference>
<evidence type="ECO:0000313" key="13">
    <source>
        <dbReference type="WBParaSite" id="ECPE_0001502301-mRNA-1"/>
    </source>
</evidence>
<proteinExistence type="inferred from homology"/>
<reference evidence="11 12" key="2">
    <citation type="submission" date="2018-11" db="EMBL/GenBank/DDBJ databases">
        <authorList>
            <consortium name="Pathogen Informatics"/>
        </authorList>
    </citation>
    <scope>NUCLEOTIDE SEQUENCE [LARGE SCALE GENOMIC DNA]</scope>
    <source>
        <strain evidence="11 12">Egypt</strain>
    </source>
</reference>
<evidence type="ECO:0000256" key="2">
    <source>
        <dbReference type="ARBA" id="ARBA00008661"/>
    </source>
</evidence>
<evidence type="ECO:0000313" key="12">
    <source>
        <dbReference type="Proteomes" id="UP000272942"/>
    </source>
</evidence>
<dbReference type="Proteomes" id="UP000272942">
    <property type="component" value="Unassembled WGS sequence"/>
</dbReference>
<keyword evidence="6" id="KW-0735">Signal-anchor</keyword>
<dbReference type="PANTHER" id="PTHR11214">
    <property type="entry name" value="BETA-1,3-N-ACETYLGLUCOSAMINYLTRANSFERASE"/>
    <property type="match status" value="1"/>
</dbReference>
<keyword evidence="9" id="KW-0472">Membrane</keyword>
<dbReference type="GO" id="GO:0000139">
    <property type="term" value="C:Golgi membrane"/>
    <property type="evidence" value="ECO:0007669"/>
    <property type="project" value="UniProtKB-SubCell"/>
</dbReference>
<comment type="similarity">
    <text evidence="2 10">Belongs to the glycosyltransferase 31 family.</text>
</comment>
<evidence type="ECO:0000256" key="3">
    <source>
        <dbReference type="ARBA" id="ARBA00022676"/>
    </source>
</evidence>
<dbReference type="WBParaSite" id="ECPE_0001502301-mRNA-1">
    <property type="protein sequence ID" value="ECPE_0001502301-mRNA-1"/>
    <property type="gene ID" value="ECPE_0001502301"/>
</dbReference>
<dbReference type="AlphaFoldDB" id="A0A183B6Z8"/>
<keyword evidence="7" id="KW-1133">Transmembrane helix</keyword>
<dbReference type="EC" id="2.4.1.-" evidence="10"/>
<protein>
    <recommendedName>
        <fullName evidence="10">Hexosyltransferase</fullName>
        <ecNumber evidence="10">2.4.1.-</ecNumber>
    </recommendedName>
</protein>
<evidence type="ECO:0000256" key="7">
    <source>
        <dbReference type="ARBA" id="ARBA00022989"/>
    </source>
</evidence>
<keyword evidence="12" id="KW-1185">Reference proteome</keyword>
<evidence type="ECO:0000256" key="1">
    <source>
        <dbReference type="ARBA" id="ARBA00004323"/>
    </source>
</evidence>
<dbReference type="GO" id="GO:0006493">
    <property type="term" value="P:protein O-linked glycosylation"/>
    <property type="evidence" value="ECO:0007669"/>
    <property type="project" value="TreeGrafter"/>
</dbReference>
<dbReference type="GO" id="GO:0016758">
    <property type="term" value="F:hexosyltransferase activity"/>
    <property type="evidence" value="ECO:0007669"/>
    <property type="project" value="InterPro"/>
</dbReference>
<dbReference type="InterPro" id="IPR002659">
    <property type="entry name" value="Glyco_trans_31"/>
</dbReference>
<dbReference type="Gene3D" id="3.90.550.50">
    <property type="match status" value="1"/>
</dbReference>
<sequence>MQEPINDPDMHILMVPRGFCDPSRNKRSRSDLVVLIKSCVRCHWDRNRARATYMQPHLWGDFRIRFAFVTGMPPENYTGNIHFKGVSVNYRSHGNDKQDYERTKNELFSEANQWGDLLIGDFMDHYFSLTTKQTFMLRWISAFCPQESSLFLFLDHDFAVIPNNLIRLVREFPAEILPDLSFGILGQDHVVRRPVKYSDNRWAISEDEFPWDYYPAYFGGHSYIKGINVVTDLSIASAYVRLLRIEDVYMGILRYKLRMQTYAVGHFVHRVWSAEELRNVTSANFKHVRKYFNWTSGQIIEE</sequence>
<dbReference type="OrthoDB" id="2139606at2759"/>
<evidence type="ECO:0000256" key="4">
    <source>
        <dbReference type="ARBA" id="ARBA00022679"/>
    </source>
</evidence>
<evidence type="ECO:0000256" key="9">
    <source>
        <dbReference type="ARBA" id="ARBA00023136"/>
    </source>
</evidence>
<keyword evidence="4" id="KW-0808">Transferase</keyword>
<evidence type="ECO:0000256" key="5">
    <source>
        <dbReference type="ARBA" id="ARBA00022692"/>
    </source>
</evidence>
<dbReference type="EMBL" id="UZAN01059141">
    <property type="protein sequence ID" value="VDP92255.1"/>
    <property type="molecule type" value="Genomic_DNA"/>
</dbReference>
<keyword evidence="5" id="KW-0812">Transmembrane</keyword>
<evidence type="ECO:0000313" key="11">
    <source>
        <dbReference type="EMBL" id="VDP92255.1"/>
    </source>
</evidence>
<evidence type="ECO:0000256" key="10">
    <source>
        <dbReference type="RuleBase" id="RU363063"/>
    </source>
</evidence>
<evidence type="ECO:0000256" key="8">
    <source>
        <dbReference type="ARBA" id="ARBA00023034"/>
    </source>
</evidence>
<dbReference type="Pfam" id="PF01762">
    <property type="entry name" value="Galactosyl_T"/>
    <property type="match status" value="1"/>
</dbReference>
<comment type="subcellular location">
    <subcellularLocation>
        <location evidence="1 10">Golgi apparatus membrane</location>
        <topology evidence="1 10">Single-pass type II membrane protein</topology>
    </subcellularLocation>
</comment>
<keyword evidence="3 10" id="KW-0328">Glycosyltransferase</keyword>
<name>A0A183B6Z8_9TREM</name>
<accession>A0A183B6Z8</accession>
<organism evidence="13">
    <name type="scientific">Echinostoma caproni</name>
    <dbReference type="NCBI Taxonomy" id="27848"/>
    <lineage>
        <taxon>Eukaryota</taxon>
        <taxon>Metazoa</taxon>
        <taxon>Spiralia</taxon>
        <taxon>Lophotrochozoa</taxon>
        <taxon>Platyhelminthes</taxon>
        <taxon>Trematoda</taxon>
        <taxon>Digenea</taxon>
        <taxon>Plagiorchiida</taxon>
        <taxon>Echinostomata</taxon>
        <taxon>Echinostomatoidea</taxon>
        <taxon>Echinostomatidae</taxon>
        <taxon>Echinostoma</taxon>
    </lineage>
</organism>
<gene>
    <name evidence="11" type="ORF">ECPE_LOCUS14983</name>
</gene>
<keyword evidence="8 10" id="KW-0333">Golgi apparatus</keyword>